<keyword evidence="1" id="KW-0472">Membrane</keyword>
<dbReference type="AlphaFoldDB" id="A0A0F9CUS2"/>
<organism evidence="2">
    <name type="scientific">marine sediment metagenome</name>
    <dbReference type="NCBI Taxonomy" id="412755"/>
    <lineage>
        <taxon>unclassified sequences</taxon>
        <taxon>metagenomes</taxon>
        <taxon>ecological metagenomes</taxon>
    </lineage>
</organism>
<evidence type="ECO:0000313" key="2">
    <source>
        <dbReference type="EMBL" id="KKL45231.1"/>
    </source>
</evidence>
<accession>A0A0F9CUS2</accession>
<reference evidence="2" key="1">
    <citation type="journal article" date="2015" name="Nature">
        <title>Complex archaea that bridge the gap between prokaryotes and eukaryotes.</title>
        <authorList>
            <person name="Spang A."/>
            <person name="Saw J.H."/>
            <person name="Jorgensen S.L."/>
            <person name="Zaremba-Niedzwiedzka K."/>
            <person name="Martijn J."/>
            <person name="Lind A.E."/>
            <person name="van Eijk R."/>
            <person name="Schleper C."/>
            <person name="Guy L."/>
            <person name="Ettema T.J."/>
        </authorList>
    </citation>
    <scope>NUCLEOTIDE SEQUENCE</scope>
</reference>
<keyword evidence="1" id="KW-1133">Transmembrane helix</keyword>
<feature type="transmembrane region" description="Helical" evidence="1">
    <location>
        <begin position="6"/>
        <end position="38"/>
    </location>
</feature>
<evidence type="ECO:0000256" key="1">
    <source>
        <dbReference type="SAM" id="Phobius"/>
    </source>
</evidence>
<keyword evidence="1" id="KW-0812">Transmembrane</keyword>
<comment type="caution">
    <text evidence="2">The sequence shown here is derived from an EMBL/GenBank/DDBJ whole genome shotgun (WGS) entry which is preliminary data.</text>
</comment>
<sequence>MRIFAYTLAVALGAMFVGIMLFFFGVVLPLFVVGYTLYKVPFLVREQLRLRRALREIIDGD</sequence>
<protein>
    <submittedName>
        <fullName evidence="2">Uncharacterized protein</fullName>
    </submittedName>
</protein>
<proteinExistence type="predicted"/>
<name>A0A0F9CUS2_9ZZZZ</name>
<dbReference type="EMBL" id="LAZR01034468">
    <property type="protein sequence ID" value="KKL45231.1"/>
    <property type="molecule type" value="Genomic_DNA"/>
</dbReference>
<gene>
    <name evidence="2" type="ORF">LCGC14_2357770</name>
</gene>